<dbReference type="InterPro" id="IPR038770">
    <property type="entry name" value="Na+/solute_symporter_sf"/>
</dbReference>
<evidence type="ECO:0000256" key="1">
    <source>
        <dbReference type="ARBA" id="ARBA00004141"/>
    </source>
</evidence>
<evidence type="ECO:0000256" key="3">
    <source>
        <dbReference type="ARBA" id="ARBA00022692"/>
    </source>
</evidence>
<dbReference type="PANTHER" id="PTHR32468">
    <property type="entry name" value="CATION/H + ANTIPORTER"/>
    <property type="match status" value="1"/>
</dbReference>
<feature type="transmembrane region" description="Helical" evidence="8">
    <location>
        <begin position="40"/>
        <end position="58"/>
    </location>
</feature>
<keyword evidence="11" id="KW-1185">Reference proteome</keyword>
<dbReference type="AlphaFoldDB" id="A0A8J3R1A8"/>
<dbReference type="GO" id="GO:0016020">
    <property type="term" value="C:membrane"/>
    <property type="evidence" value="ECO:0007669"/>
    <property type="project" value="UniProtKB-SubCell"/>
</dbReference>
<feature type="transmembrane region" description="Helical" evidence="8">
    <location>
        <begin position="202"/>
        <end position="221"/>
    </location>
</feature>
<keyword evidence="5" id="KW-0406">Ion transport</keyword>
<keyword evidence="3 8" id="KW-0812">Transmembrane</keyword>
<evidence type="ECO:0000256" key="6">
    <source>
        <dbReference type="ARBA" id="ARBA00023136"/>
    </source>
</evidence>
<feature type="transmembrane region" description="Helical" evidence="8">
    <location>
        <begin position="130"/>
        <end position="153"/>
    </location>
</feature>
<gene>
    <name evidence="10" type="ORF">Raf01_85430</name>
</gene>
<organism evidence="10 11">
    <name type="scientific">Rugosimonospora africana</name>
    <dbReference type="NCBI Taxonomy" id="556532"/>
    <lineage>
        <taxon>Bacteria</taxon>
        <taxon>Bacillati</taxon>
        <taxon>Actinomycetota</taxon>
        <taxon>Actinomycetes</taxon>
        <taxon>Micromonosporales</taxon>
        <taxon>Micromonosporaceae</taxon>
        <taxon>Rugosimonospora</taxon>
    </lineage>
</organism>
<dbReference type="InterPro" id="IPR050794">
    <property type="entry name" value="CPA2_transporter"/>
</dbReference>
<evidence type="ECO:0000256" key="5">
    <source>
        <dbReference type="ARBA" id="ARBA00023065"/>
    </source>
</evidence>
<proteinExistence type="predicted"/>
<dbReference type="Proteomes" id="UP000642748">
    <property type="component" value="Unassembled WGS sequence"/>
</dbReference>
<dbReference type="Pfam" id="PF00999">
    <property type="entry name" value="Na_H_Exchanger"/>
    <property type="match status" value="1"/>
</dbReference>
<evidence type="ECO:0000256" key="2">
    <source>
        <dbReference type="ARBA" id="ARBA00022448"/>
    </source>
</evidence>
<feature type="transmembrane region" description="Helical" evidence="8">
    <location>
        <begin position="70"/>
        <end position="86"/>
    </location>
</feature>
<evidence type="ECO:0000256" key="8">
    <source>
        <dbReference type="SAM" id="Phobius"/>
    </source>
</evidence>
<keyword evidence="2" id="KW-0813">Transport</keyword>
<evidence type="ECO:0000256" key="7">
    <source>
        <dbReference type="SAM" id="MobiDB-lite"/>
    </source>
</evidence>
<name>A0A8J3R1A8_9ACTN</name>
<reference evidence="10" key="1">
    <citation type="submission" date="2021-01" db="EMBL/GenBank/DDBJ databases">
        <title>Whole genome shotgun sequence of Rugosimonospora africana NBRC 104875.</title>
        <authorList>
            <person name="Komaki H."/>
            <person name="Tamura T."/>
        </authorList>
    </citation>
    <scope>NUCLEOTIDE SEQUENCE</scope>
    <source>
        <strain evidence="10">NBRC 104875</strain>
    </source>
</reference>
<feature type="transmembrane region" description="Helical" evidence="8">
    <location>
        <begin position="314"/>
        <end position="335"/>
    </location>
</feature>
<keyword evidence="6 8" id="KW-0472">Membrane</keyword>
<dbReference type="RefSeq" id="WP_203923793.1">
    <property type="nucleotide sequence ID" value="NZ_BONZ01000094.1"/>
</dbReference>
<feature type="transmembrane region" description="Helical" evidence="8">
    <location>
        <begin position="379"/>
        <end position="400"/>
    </location>
</feature>
<feature type="region of interest" description="Disordered" evidence="7">
    <location>
        <begin position="422"/>
        <end position="445"/>
    </location>
</feature>
<evidence type="ECO:0000313" key="10">
    <source>
        <dbReference type="EMBL" id="GIH20371.1"/>
    </source>
</evidence>
<dbReference type="GO" id="GO:1902600">
    <property type="term" value="P:proton transmembrane transport"/>
    <property type="evidence" value="ECO:0007669"/>
    <property type="project" value="InterPro"/>
</dbReference>
<dbReference type="EMBL" id="BONZ01000094">
    <property type="protein sequence ID" value="GIH20371.1"/>
    <property type="molecule type" value="Genomic_DNA"/>
</dbReference>
<evidence type="ECO:0000256" key="4">
    <source>
        <dbReference type="ARBA" id="ARBA00022989"/>
    </source>
</evidence>
<keyword evidence="4 8" id="KW-1133">Transmembrane helix</keyword>
<dbReference type="InterPro" id="IPR006153">
    <property type="entry name" value="Cation/H_exchanger_TM"/>
</dbReference>
<dbReference type="GO" id="GO:0015297">
    <property type="term" value="F:antiporter activity"/>
    <property type="evidence" value="ECO:0007669"/>
    <property type="project" value="InterPro"/>
</dbReference>
<protein>
    <submittedName>
        <fullName evidence="10">Cation:proton antiporter</fullName>
    </submittedName>
</protein>
<accession>A0A8J3R1A8</accession>
<feature type="transmembrane region" description="Helical" evidence="8">
    <location>
        <begin position="285"/>
        <end position="302"/>
    </location>
</feature>
<dbReference type="PANTHER" id="PTHR32468:SF0">
    <property type="entry name" value="K(+)_H(+) ANTIPORTER 1"/>
    <property type="match status" value="1"/>
</dbReference>
<dbReference type="Gene3D" id="1.20.1530.20">
    <property type="match status" value="1"/>
</dbReference>
<feature type="transmembrane region" description="Helical" evidence="8">
    <location>
        <begin position="233"/>
        <end position="251"/>
    </location>
</feature>
<evidence type="ECO:0000313" key="11">
    <source>
        <dbReference type="Proteomes" id="UP000642748"/>
    </source>
</evidence>
<sequence length="463" mass="47867">MTANELAPRFFIAAMVILLVCRLVSVAVSRLRQPPVVGEMIAGVLLGPSLLGLLAPGLEDAIFPDELRPVLYVAGQIGLVALMFQAGRELRSHLRQGLAGTAASVSVGGIVVPLAFGVVLTLAVRGHVDIFAPGVSVGVSAAFVGVTLAITAFPMLARIINERGLAGTRYGSLALASGGVDDAVAWVALAAVLSVASGHAWPVLKAVGGAVLFGVVLVVVVRPVLSRILNRPGVADGTVVLLILSVLFAAAWFTDEISLYAVFGAFSVGLALPDTPAAARVEPTTNALSWVFVPMFFVYSGLNTRFSLLTDPALLLFSLAAVAAAIAGKFGACWFAARLRGEPQAVALRLGALMNARGLMQLIALNVGLQAHLVNREMFTALVLVALITTTMTTPVLMWLDRRRPVADAAALDAASPNAATLDVTTPDAEARGAAAPDGVPTMMASDAAHDGRRMASLPHDAG</sequence>
<comment type="caution">
    <text evidence="10">The sequence shown here is derived from an EMBL/GenBank/DDBJ whole genome shotgun (WGS) entry which is preliminary data.</text>
</comment>
<comment type="subcellular location">
    <subcellularLocation>
        <location evidence="1">Membrane</location>
        <topology evidence="1">Multi-pass membrane protein</topology>
    </subcellularLocation>
</comment>
<evidence type="ECO:0000259" key="9">
    <source>
        <dbReference type="Pfam" id="PF00999"/>
    </source>
</evidence>
<feature type="domain" description="Cation/H+ exchanger transmembrane" evidence="9">
    <location>
        <begin position="16"/>
        <end position="399"/>
    </location>
</feature>
<feature type="transmembrane region" description="Helical" evidence="8">
    <location>
        <begin position="98"/>
        <end position="124"/>
    </location>
</feature>
<feature type="transmembrane region" description="Helical" evidence="8">
    <location>
        <begin position="173"/>
        <end position="196"/>
    </location>
</feature>
<feature type="transmembrane region" description="Helical" evidence="8">
    <location>
        <begin position="6"/>
        <end position="28"/>
    </location>
</feature>